<dbReference type="AlphaFoldDB" id="A0A1B0EUX0"/>
<organism evidence="1 2">
    <name type="scientific">Lutzomyia longipalpis</name>
    <name type="common">Sand fly</name>
    <dbReference type="NCBI Taxonomy" id="7200"/>
    <lineage>
        <taxon>Eukaryota</taxon>
        <taxon>Metazoa</taxon>
        <taxon>Ecdysozoa</taxon>
        <taxon>Arthropoda</taxon>
        <taxon>Hexapoda</taxon>
        <taxon>Insecta</taxon>
        <taxon>Pterygota</taxon>
        <taxon>Neoptera</taxon>
        <taxon>Endopterygota</taxon>
        <taxon>Diptera</taxon>
        <taxon>Nematocera</taxon>
        <taxon>Psychodoidea</taxon>
        <taxon>Psychodidae</taxon>
        <taxon>Lutzomyia</taxon>
        <taxon>Lutzomyia</taxon>
    </lineage>
</organism>
<protein>
    <submittedName>
        <fullName evidence="1">Uncharacterized protein</fullName>
    </submittedName>
</protein>
<dbReference type="EMBL" id="AJWK01017919">
    <property type="status" value="NOT_ANNOTATED_CDS"/>
    <property type="molecule type" value="Genomic_DNA"/>
</dbReference>
<evidence type="ECO:0000313" key="2">
    <source>
        <dbReference type="Proteomes" id="UP000092461"/>
    </source>
</evidence>
<reference evidence="1" key="1">
    <citation type="submission" date="2020-05" db="UniProtKB">
        <authorList>
            <consortium name="EnsemblMetazoa"/>
        </authorList>
    </citation>
    <scope>IDENTIFICATION</scope>
    <source>
        <strain evidence="1">Jacobina</strain>
    </source>
</reference>
<accession>A0A1B0EUX0</accession>
<dbReference type="VEuPathDB" id="VectorBase:LLONM1_001043"/>
<dbReference type="EMBL" id="AJWK01017920">
    <property type="status" value="NOT_ANNOTATED_CDS"/>
    <property type="molecule type" value="Genomic_DNA"/>
</dbReference>
<proteinExistence type="predicted"/>
<name>A0A1B0EUX0_LUTLO</name>
<dbReference type="VEuPathDB" id="VectorBase:LLOJ005660"/>
<evidence type="ECO:0000313" key="1">
    <source>
        <dbReference type="EnsemblMetazoa" id="LLOJ005660-PA"/>
    </source>
</evidence>
<dbReference type="EnsemblMetazoa" id="LLOJ005660-RA">
    <property type="protein sequence ID" value="LLOJ005660-PA"/>
    <property type="gene ID" value="LLOJ005660"/>
</dbReference>
<dbReference type="EMBL" id="AJWK01017921">
    <property type="status" value="NOT_ANNOTATED_CDS"/>
    <property type="molecule type" value="Genomic_DNA"/>
</dbReference>
<keyword evidence="2" id="KW-1185">Reference proteome</keyword>
<dbReference type="Proteomes" id="UP000092461">
    <property type="component" value="Unassembled WGS sequence"/>
</dbReference>
<sequence length="119" mass="11739">STEARPLNASDLEAVIQCVVLSTACIGGSGLLGGLGLGGARTTTGANGTAGSGNQGVQINVGLQNGSVKGAGTGSSSASEADSGTINSYDLVLGPLSYEELDTNYILAPEFVTLEKEGF</sequence>